<comment type="subcellular location">
    <subcellularLocation>
        <location evidence="5 7">Cytoplasm</location>
    </subcellularLocation>
</comment>
<evidence type="ECO:0000313" key="9">
    <source>
        <dbReference type="EMBL" id="RIY37496.1"/>
    </source>
</evidence>
<comment type="domain">
    <text evidence="5">Consists of three domains, a large central CORE domain and two small peripheral domains, NMPbind and LID, which undergo movements during catalysis. The LID domain closes over the site of phosphoryl transfer upon ATP binding. Assembling and dissambling the active center during each catalytic cycle provides an effective means to prevent ATP hydrolysis.</text>
</comment>
<evidence type="ECO:0000256" key="5">
    <source>
        <dbReference type="HAMAP-Rule" id="MF_00235"/>
    </source>
</evidence>
<dbReference type="FunFam" id="3.40.50.300:FF:000106">
    <property type="entry name" value="Adenylate kinase mitochondrial"/>
    <property type="match status" value="1"/>
</dbReference>
<evidence type="ECO:0000256" key="1">
    <source>
        <dbReference type="ARBA" id="ARBA00022679"/>
    </source>
</evidence>
<dbReference type="PROSITE" id="PS00113">
    <property type="entry name" value="ADENYLATE_KINASE"/>
    <property type="match status" value="1"/>
</dbReference>
<evidence type="ECO:0000256" key="4">
    <source>
        <dbReference type="ARBA" id="ARBA00022777"/>
    </source>
</evidence>
<feature type="binding site" evidence="5">
    <location>
        <begin position="11"/>
        <end position="16"/>
    </location>
    <ligand>
        <name>ATP</name>
        <dbReference type="ChEBI" id="CHEBI:30616"/>
    </ligand>
</feature>
<keyword evidence="3 5" id="KW-0547">Nucleotide-binding</keyword>
<comment type="caution">
    <text evidence="9">The sequence shown here is derived from an EMBL/GenBank/DDBJ whole genome shotgun (WGS) entry which is preliminary data.</text>
</comment>
<feature type="binding site" evidence="5">
    <location>
        <position position="201"/>
    </location>
    <ligand>
        <name>ATP</name>
        <dbReference type="ChEBI" id="CHEBI:30616"/>
    </ligand>
</feature>
<comment type="caution">
    <text evidence="5">Lacks conserved residue(s) required for the propagation of feature annotation.</text>
</comment>
<dbReference type="PRINTS" id="PR00094">
    <property type="entry name" value="ADENYLTKNASE"/>
</dbReference>
<dbReference type="NCBIfam" id="NF001381">
    <property type="entry name" value="PRK00279.1-3"/>
    <property type="match status" value="1"/>
</dbReference>
<comment type="similarity">
    <text evidence="5 6">Belongs to the adenylate kinase family.</text>
</comment>
<dbReference type="InterPro" id="IPR007862">
    <property type="entry name" value="Adenylate_kinase_lid-dom"/>
</dbReference>
<feature type="binding site" evidence="5">
    <location>
        <position position="124"/>
    </location>
    <ligand>
        <name>ATP</name>
        <dbReference type="ChEBI" id="CHEBI:30616"/>
    </ligand>
</feature>
<dbReference type="NCBIfam" id="TIGR01351">
    <property type="entry name" value="adk"/>
    <property type="match status" value="1"/>
</dbReference>
<name>A0A3A1YJ83_9GAMM</name>
<keyword evidence="5 7" id="KW-0067">ATP-binding</keyword>
<dbReference type="OrthoDB" id="9805030at2"/>
<dbReference type="PANTHER" id="PTHR23359">
    <property type="entry name" value="NUCLEOTIDE KINASE"/>
    <property type="match status" value="1"/>
</dbReference>
<keyword evidence="2 5" id="KW-0545">Nucleotide biosynthesis</keyword>
<dbReference type="UniPathway" id="UPA00588">
    <property type="reaction ID" value="UER00649"/>
</dbReference>
<dbReference type="NCBIfam" id="NF001379">
    <property type="entry name" value="PRK00279.1-1"/>
    <property type="match status" value="1"/>
</dbReference>
<keyword evidence="5" id="KW-0963">Cytoplasm</keyword>
<feature type="binding site" evidence="5">
    <location>
        <position position="157"/>
    </location>
    <ligand>
        <name>AMP</name>
        <dbReference type="ChEBI" id="CHEBI:456215"/>
    </ligand>
</feature>
<feature type="binding site" evidence="5">
    <location>
        <begin position="86"/>
        <end position="89"/>
    </location>
    <ligand>
        <name>AMP</name>
        <dbReference type="ChEBI" id="CHEBI:456215"/>
    </ligand>
</feature>
<dbReference type="GO" id="GO:0005524">
    <property type="term" value="F:ATP binding"/>
    <property type="evidence" value="ECO:0007669"/>
    <property type="project" value="UniProtKB-UniRule"/>
</dbReference>
<protein>
    <recommendedName>
        <fullName evidence="5 7">Adenylate kinase</fullName>
        <shortName evidence="5">AK</shortName>
        <ecNumber evidence="5 7">2.7.4.3</ecNumber>
    </recommendedName>
    <alternativeName>
        <fullName evidence="5">ATP-AMP transphosphorylase</fullName>
    </alternativeName>
    <alternativeName>
        <fullName evidence="5">ATP:AMP phosphotransferase</fullName>
    </alternativeName>
    <alternativeName>
        <fullName evidence="5">Adenylate monophosphate kinase</fullName>
    </alternativeName>
</protein>
<dbReference type="GO" id="GO:0044209">
    <property type="term" value="P:AMP salvage"/>
    <property type="evidence" value="ECO:0007669"/>
    <property type="project" value="UniProtKB-UniRule"/>
</dbReference>
<dbReference type="GO" id="GO:0005737">
    <property type="term" value="C:cytoplasm"/>
    <property type="evidence" value="ECO:0007669"/>
    <property type="project" value="UniProtKB-SubCell"/>
</dbReference>
<dbReference type="EMBL" id="NRJF01000041">
    <property type="protein sequence ID" value="RIY37496.1"/>
    <property type="molecule type" value="Genomic_DNA"/>
</dbReference>
<comment type="catalytic activity">
    <reaction evidence="5 7">
        <text>AMP + ATP = 2 ADP</text>
        <dbReference type="Rhea" id="RHEA:12973"/>
        <dbReference type="ChEBI" id="CHEBI:30616"/>
        <dbReference type="ChEBI" id="CHEBI:456215"/>
        <dbReference type="ChEBI" id="CHEBI:456216"/>
        <dbReference type="EC" id="2.7.4.3"/>
    </reaction>
</comment>
<comment type="function">
    <text evidence="5">Catalyzes the reversible transfer of the terminal phosphate group between ATP and AMP. Plays an important role in cellular energy homeostasis and in adenine nucleotide metabolism.</text>
</comment>
<dbReference type="Gene3D" id="3.40.50.300">
    <property type="entry name" value="P-loop containing nucleotide triphosphate hydrolases"/>
    <property type="match status" value="1"/>
</dbReference>
<evidence type="ECO:0000256" key="7">
    <source>
        <dbReference type="RuleBase" id="RU003331"/>
    </source>
</evidence>
<feature type="region of interest" description="LID" evidence="5">
    <location>
        <begin position="123"/>
        <end position="160"/>
    </location>
</feature>
<accession>A0A3A1YJ83</accession>
<dbReference type="InterPro" id="IPR000850">
    <property type="entry name" value="Adenylat/UMP-CMP_kin"/>
</dbReference>
<dbReference type="RefSeq" id="WP_119534254.1">
    <property type="nucleotide sequence ID" value="NZ_NRJF01000041.1"/>
</dbReference>
<feature type="binding site" evidence="5">
    <location>
        <position position="168"/>
    </location>
    <ligand>
        <name>AMP</name>
        <dbReference type="ChEBI" id="CHEBI:456215"/>
    </ligand>
</feature>
<feature type="binding site" evidence="5">
    <location>
        <position position="37"/>
    </location>
    <ligand>
        <name>AMP</name>
        <dbReference type="ChEBI" id="CHEBI:456215"/>
    </ligand>
</feature>
<feature type="binding site" evidence="5">
    <location>
        <position position="32"/>
    </location>
    <ligand>
        <name>AMP</name>
        <dbReference type="ChEBI" id="CHEBI:456215"/>
    </ligand>
</feature>
<dbReference type="InterPro" id="IPR027417">
    <property type="entry name" value="P-loop_NTPase"/>
</dbReference>
<dbReference type="InterPro" id="IPR033690">
    <property type="entry name" value="Adenylat_kinase_CS"/>
</dbReference>
<proteinExistence type="inferred from homology"/>
<comment type="subunit">
    <text evidence="5 7">Monomer.</text>
</comment>
<keyword evidence="4 5" id="KW-0418">Kinase</keyword>
<dbReference type="InterPro" id="IPR006259">
    <property type="entry name" value="Adenyl_kin_sub"/>
</dbReference>
<feature type="binding site" evidence="5">
    <location>
        <position position="93"/>
    </location>
    <ligand>
        <name>AMP</name>
        <dbReference type="ChEBI" id="CHEBI:456215"/>
    </ligand>
</feature>
<feature type="binding site" evidence="5">
    <location>
        <begin position="133"/>
        <end position="134"/>
    </location>
    <ligand>
        <name>ATP</name>
        <dbReference type="ChEBI" id="CHEBI:30616"/>
    </ligand>
</feature>
<feature type="domain" description="Adenylate kinase active site lid" evidence="8">
    <location>
        <begin position="124"/>
        <end position="159"/>
    </location>
</feature>
<feature type="binding site" evidence="5">
    <location>
        <begin position="58"/>
        <end position="60"/>
    </location>
    <ligand>
        <name>AMP</name>
        <dbReference type="ChEBI" id="CHEBI:456215"/>
    </ligand>
</feature>
<dbReference type="CDD" id="cd01428">
    <property type="entry name" value="ADK"/>
    <property type="match status" value="1"/>
</dbReference>
<dbReference type="Pfam" id="PF00406">
    <property type="entry name" value="ADK"/>
    <property type="match status" value="1"/>
</dbReference>
<dbReference type="Pfam" id="PF05191">
    <property type="entry name" value="ADK_lid"/>
    <property type="match status" value="1"/>
</dbReference>
<dbReference type="EC" id="2.7.4.3" evidence="5 7"/>
<comment type="pathway">
    <text evidence="5">Purine metabolism; AMP biosynthesis via salvage pathway; AMP from ADP: step 1/1.</text>
</comment>
<evidence type="ECO:0000256" key="3">
    <source>
        <dbReference type="ARBA" id="ARBA00022741"/>
    </source>
</evidence>
<evidence type="ECO:0000256" key="2">
    <source>
        <dbReference type="ARBA" id="ARBA00022727"/>
    </source>
</evidence>
<gene>
    <name evidence="5" type="primary">adk</name>
    <name evidence="9" type="ORF">CKF59_01690</name>
</gene>
<feature type="region of interest" description="NMP" evidence="5">
    <location>
        <begin position="31"/>
        <end position="60"/>
    </location>
</feature>
<keyword evidence="1 5" id="KW-0808">Transferase</keyword>
<dbReference type="HAMAP" id="MF_00235">
    <property type="entry name" value="Adenylate_kinase_Adk"/>
    <property type="match status" value="1"/>
</dbReference>
<dbReference type="GO" id="GO:0004017">
    <property type="term" value="F:AMP kinase activity"/>
    <property type="evidence" value="ECO:0007669"/>
    <property type="project" value="UniProtKB-UniRule"/>
</dbReference>
<reference evidence="9 10" key="1">
    <citation type="submission" date="2017-08" db="EMBL/GenBank/DDBJ databases">
        <title>Reclassification of Bisgaard taxon 37 and 44.</title>
        <authorList>
            <person name="Christensen H."/>
        </authorList>
    </citation>
    <scope>NUCLEOTIDE SEQUENCE [LARGE SCALE GENOMIC DNA]</scope>
    <source>
        <strain evidence="9 10">EEAB3T1</strain>
    </source>
</reference>
<dbReference type="SUPFAM" id="SSF52540">
    <property type="entry name" value="P-loop containing nucleoside triphosphate hydrolases"/>
    <property type="match status" value="1"/>
</dbReference>
<dbReference type="AlphaFoldDB" id="A0A3A1YJ83"/>
<evidence type="ECO:0000259" key="8">
    <source>
        <dbReference type="Pfam" id="PF05191"/>
    </source>
</evidence>
<sequence>MKRILLLGAPGAGKGTQAQTIMHLFNIPQISTGDLLRAEVKSGSELGQQLADILKSGQLVSDEIVTRLVKEKAAKPECAEGYLLDGFPRNLAQAHALEEANLGLDLVIEFDVPDEVIVERITGRRSHPASGRVYHVKFNPPKEEGKDDVTGEPLVTRPDDTEEVVAKRLEVYHTQTAPLVSYYRELAKEGKVRFLKINGNNDIEVVAKQLRDELRTVFN</sequence>
<keyword evidence="10" id="KW-1185">Reference proteome</keyword>
<organism evidence="9 10">
    <name type="scientific">Psittacicella gerlachiana</name>
    <dbReference type="NCBI Taxonomy" id="2028574"/>
    <lineage>
        <taxon>Bacteria</taxon>
        <taxon>Pseudomonadati</taxon>
        <taxon>Pseudomonadota</taxon>
        <taxon>Gammaproteobacteria</taxon>
        <taxon>Pasteurellales</taxon>
        <taxon>Psittacicellaceae</taxon>
        <taxon>Psittacicella</taxon>
    </lineage>
</organism>
<evidence type="ECO:0000313" key="10">
    <source>
        <dbReference type="Proteomes" id="UP000265964"/>
    </source>
</evidence>
<dbReference type="Proteomes" id="UP000265964">
    <property type="component" value="Unassembled WGS sequence"/>
</dbReference>
<evidence type="ECO:0000256" key="6">
    <source>
        <dbReference type="RuleBase" id="RU003330"/>
    </source>
</evidence>